<dbReference type="Proteomes" id="UP000789901">
    <property type="component" value="Unassembled WGS sequence"/>
</dbReference>
<organism evidence="1 2">
    <name type="scientific">Gigaspora margarita</name>
    <dbReference type="NCBI Taxonomy" id="4874"/>
    <lineage>
        <taxon>Eukaryota</taxon>
        <taxon>Fungi</taxon>
        <taxon>Fungi incertae sedis</taxon>
        <taxon>Mucoromycota</taxon>
        <taxon>Glomeromycotina</taxon>
        <taxon>Glomeromycetes</taxon>
        <taxon>Diversisporales</taxon>
        <taxon>Gigasporaceae</taxon>
        <taxon>Gigaspora</taxon>
    </lineage>
</organism>
<reference evidence="1 2" key="1">
    <citation type="submission" date="2021-06" db="EMBL/GenBank/DDBJ databases">
        <authorList>
            <person name="Kallberg Y."/>
            <person name="Tangrot J."/>
            <person name="Rosling A."/>
        </authorList>
    </citation>
    <scope>NUCLEOTIDE SEQUENCE [LARGE SCALE GENOMIC DNA]</scope>
    <source>
        <strain evidence="1 2">120-4 pot B 10/14</strain>
    </source>
</reference>
<evidence type="ECO:0000313" key="1">
    <source>
        <dbReference type="EMBL" id="CAG8831179.1"/>
    </source>
</evidence>
<proteinExistence type="predicted"/>
<protein>
    <submittedName>
        <fullName evidence="1">36869_t:CDS:1</fullName>
    </submittedName>
</protein>
<evidence type="ECO:0000313" key="2">
    <source>
        <dbReference type="Proteomes" id="UP000789901"/>
    </source>
</evidence>
<gene>
    <name evidence="1" type="ORF">GMARGA_LOCUS30580</name>
</gene>
<sequence>LLASTIIVEAHINKEHIRFNKNINNIPTRFNLHEINKPSHFNIKDEHKICTITKISTKTKTITESCIPTPATQHLIKVTITIMIITISRDSPGCNNLVHPGFGGAINIVGVPTPQDCCLSCINNSTCVKWVFNPNLSPPCLVAVNGTDGNQCNGTVFSPSSQDNKGGSVRCNDGSICS</sequence>
<dbReference type="EMBL" id="CAJVQB010043468">
    <property type="protein sequence ID" value="CAG8831179.1"/>
    <property type="molecule type" value="Genomic_DNA"/>
</dbReference>
<name>A0ABN7WGD2_GIGMA</name>
<comment type="caution">
    <text evidence="1">The sequence shown here is derived from an EMBL/GenBank/DDBJ whole genome shotgun (WGS) entry which is preliminary data.</text>
</comment>
<feature type="non-terminal residue" evidence="1">
    <location>
        <position position="1"/>
    </location>
</feature>
<keyword evidence="2" id="KW-1185">Reference proteome</keyword>
<accession>A0ABN7WGD2</accession>